<evidence type="ECO:0000313" key="1">
    <source>
        <dbReference type="EMBL" id="RUP45354.1"/>
    </source>
</evidence>
<comment type="caution">
    <text evidence="1">The sequence shown here is derived from an EMBL/GenBank/DDBJ whole genome shotgun (WGS) entry which is preliminary data.</text>
</comment>
<name>A0A433D3E2_9FUNG</name>
<dbReference type="Proteomes" id="UP000268093">
    <property type="component" value="Unassembled WGS sequence"/>
</dbReference>
<sequence length="195" mass="21175">MKSKCRHTQAWAREGFSGAFEVGGTAWVGGNTEIEESRKASGGGEWGFCWADRFPKFLVVLAWAATAKGDETTAEEDRGAEGFVIVKPKGEAEFAVTEANGEEAEDARLANEGVEDAIVGIMVVADEAVGAVVFAVPNVANGEVEEEEKAENPNSVTLGRQHLFNHNHNRVRTFATDAEDPDDMFEPPCYLRCCY</sequence>
<organism evidence="1 2">
    <name type="scientific">Jimgerdemannia flammicorona</name>
    <dbReference type="NCBI Taxonomy" id="994334"/>
    <lineage>
        <taxon>Eukaryota</taxon>
        <taxon>Fungi</taxon>
        <taxon>Fungi incertae sedis</taxon>
        <taxon>Mucoromycota</taxon>
        <taxon>Mucoromycotina</taxon>
        <taxon>Endogonomycetes</taxon>
        <taxon>Endogonales</taxon>
        <taxon>Endogonaceae</taxon>
        <taxon>Jimgerdemannia</taxon>
    </lineage>
</organism>
<dbReference type="AlphaFoldDB" id="A0A433D3E2"/>
<accession>A0A433D3E2</accession>
<reference evidence="1 2" key="1">
    <citation type="journal article" date="2018" name="New Phytol.">
        <title>Phylogenomics of Endogonaceae and evolution of mycorrhizas within Mucoromycota.</title>
        <authorList>
            <person name="Chang Y."/>
            <person name="Desiro A."/>
            <person name="Na H."/>
            <person name="Sandor L."/>
            <person name="Lipzen A."/>
            <person name="Clum A."/>
            <person name="Barry K."/>
            <person name="Grigoriev I.V."/>
            <person name="Martin F.M."/>
            <person name="Stajich J.E."/>
            <person name="Smith M.E."/>
            <person name="Bonito G."/>
            <person name="Spatafora J.W."/>
        </authorList>
    </citation>
    <scope>NUCLEOTIDE SEQUENCE [LARGE SCALE GENOMIC DNA]</scope>
    <source>
        <strain evidence="1 2">GMNB39</strain>
    </source>
</reference>
<keyword evidence="2" id="KW-1185">Reference proteome</keyword>
<protein>
    <submittedName>
        <fullName evidence="1">Uncharacterized protein</fullName>
    </submittedName>
</protein>
<evidence type="ECO:0000313" key="2">
    <source>
        <dbReference type="Proteomes" id="UP000268093"/>
    </source>
</evidence>
<gene>
    <name evidence="1" type="ORF">BC936DRAFT_148281</name>
</gene>
<proteinExistence type="predicted"/>
<dbReference type="EMBL" id="RBNI01007420">
    <property type="protein sequence ID" value="RUP45354.1"/>
    <property type="molecule type" value="Genomic_DNA"/>
</dbReference>